<accession>A0A915HTL9</accession>
<evidence type="ECO:0000313" key="3">
    <source>
        <dbReference type="WBParaSite" id="nRc.2.0.1.t04740-RA"/>
    </source>
</evidence>
<feature type="region of interest" description="Disordered" evidence="1">
    <location>
        <begin position="88"/>
        <end position="116"/>
    </location>
</feature>
<dbReference type="WBParaSite" id="nRc.2.0.1.t04740-RA">
    <property type="protein sequence ID" value="nRc.2.0.1.t04740-RA"/>
    <property type="gene ID" value="nRc.2.0.1.g04740"/>
</dbReference>
<dbReference type="AlphaFoldDB" id="A0A915HTL9"/>
<name>A0A915HTL9_ROMCU</name>
<evidence type="ECO:0000313" key="2">
    <source>
        <dbReference type="Proteomes" id="UP000887565"/>
    </source>
</evidence>
<evidence type="ECO:0000256" key="1">
    <source>
        <dbReference type="SAM" id="MobiDB-lite"/>
    </source>
</evidence>
<sequence>GEYDQLVKNEALKRSKLKNGLRAVSEKPSKPDLGLYIPPHRKPVDIKINDNEHTNLEIEFAKSFEKIDDKTFIVEHTLNKSPQTQIYAEQDMGSKSSKKTKPGMQLYIPPHRKIPQ</sequence>
<reference evidence="3" key="1">
    <citation type="submission" date="2022-11" db="UniProtKB">
        <authorList>
            <consortium name="WormBaseParasite"/>
        </authorList>
    </citation>
    <scope>IDENTIFICATION</scope>
</reference>
<dbReference type="Proteomes" id="UP000887565">
    <property type="component" value="Unplaced"/>
</dbReference>
<organism evidence="2 3">
    <name type="scientific">Romanomermis culicivorax</name>
    <name type="common">Nematode worm</name>
    <dbReference type="NCBI Taxonomy" id="13658"/>
    <lineage>
        <taxon>Eukaryota</taxon>
        <taxon>Metazoa</taxon>
        <taxon>Ecdysozoa</taxon>
        <taxon>Nematoda</taxon>
        <taxon>Enoplea</taxon>
        <taxon>Dorylaimia</taxon>
        <taxon>Mermithida</taxon>
        <taxon>Mermithoidea</taxon>
        <taxon>Mermithidae</taxon>
        <taxon>Romanomermis</taxon>
    </lineage>
</organism>
<protein>
    <submittedName>
        <fullName evidence="3">Uncharacterized protein</fullName>
    </submittedName>
</protein>
<proteinExistence type="predicted"/>
<keyword evidence="2" id="KW-1185">Reference proteome</keyword>